<comment type="cofactor">
    <cofactor evidence="1">
        <name>Mg(2+)</name>
        <dbReference type="ChEBI" id="CHEBI:18420"/>
    </cofactor>
</comment>
<name>I1YK56_METFJ</name>
<dbReference type="PANTHER" id="PTHR45138:SF9">
    <property type="entry name" value="DIGUANYLATE CYCLASE DGCM-RELATED"/>
    <property type="match status" value="1"/>
</dbReference>
<dbReference type="FunFam" id="3.30.70.270:FF:000001">
    <property type="entry name" value="Diguanylate cyclase domain protein"/>
    <property type="match status" value="1"/>
</dbReference>
<gene>
    <name evidence="5" type="ordered locus">Q7C_2163</name>
</gene>
<evidence type="ECO:0000259" key="4">
    <source>
        <dbReference type="PROSITE" id="PS50887"/>
    </source>
</evidence>
<dbReference type="InterPro" id="IPR043128">
    <property type="entry name" value="Rev_trsase/Diguanyl_cyclase"/>
</dbReference>
<protein>
    <recommendedName>
        <fullName evidence="2">diguanylate cyclase</fullName>
        <ecNumber evidence="2">2.7.7.65</ecNumber>
    </recommendedName>
</protein>
<accession>I1YK56</accession>
<reference evidence="5 6" key="1">
    <citation type="journal article" date="2012" name="J. Bacteriol.">
        <title>Complete genome sequences of Methylophaga sp. strain JAM1 and Methylophaga sp. strain JAM7.</title>
        <authorList>
            <person name="Villeneuve C."/>
            <person name="Martineau C."/>
            <person name="Mauffrey F."/>
            <person name="Villemur R."/>
        </authorList>
    </citation>
    <scope>NUCLEOTIDE SEQUENCE [LARGE SCALE GENOMIC DNA]</scope>
    <source>
        <strain evidence="5 6">JAM7</strain>
    </source>
</reference>
<dbReference type="RefSeq" id="WP_014704718.1">
    <property type="nucleotide sequence ID" value="NC_017856.1"/>
</dbReference>
<sequence>MQSISPSNSANLRLLSQQAVDDTITDVDSILSSLAMLLQSTLDTRQLLQLFHQQLYKLIGNDGIRLQNPDRQLDIRIGNQARHSCHYQLEIDAQSLGKLSIVRSQRLSETDILLIEEALCKVVYPLRNCLQYQDALASAMTDKLTGMPNRQAFDQHLDREIDLARRLQLPLTLVVIDVDHFKSINDAYGHNSGDRALTLIGQTLASCLRRSDIAFRYGGEEFAVILSHSDAEKSIAVADRLRQNISELTCHDGLRSFSMTISIGLAQMTSEENTFQLFDRADRALYHAKAQGRNQVVNAADIAGF</sequence>
<dbReference type="HOGENOM" id="CLU_000445_11_5_6"/>
<evidence type="ECO:0000256" key="2">
    <source>
        <dbReference type="ARBA" id="ARBA00012528"/>
    </source>
</evidence>
<dbReference type="CDD" id="cd01949">
    <property type="entry name" value="GGDEF"/>
    <property type="match status" value="1"/>
</dbReference>
<dbReference type="SMART" id="SM00267">
    <property type="entry name" value="GGDEF"/>
    <property type="match status" value="1"/>
</dbReference>
<proteinExistence type="predicted"/>
<organism evidence="5 6">
    <name type="scientific">Methylophaga frappieri (strain ATCC BAA-2434 / DSM 25690 / JAM7)</name>
    <dbReference type="NCBI Taxonomy" id="754477"/>
    <lineage>
        <taxon>Bacteria</taxon>
        <taxon>Pseudomonadati</taxon>
        <taxon>Pseudomonadota</taxon>
        <taxon>Gammaproteobacteria</taxon>
        <taxon>Thiotrichales</taxon>
        <taxon>Piscirickettsiaceae</taxon>
        <taxon>Methylophaga</taxon>
    </lineage>
</organism>
<evidence type="ECO:0000313" key="5">
    <source>
        <dbReference type="EMBL" id="AFJ03299.1"/>
    </source>
</evidence>
<dbReference type="EMBL" id="CP003380">
    <property type="protein sequence ID" value="AFJ03299.1"/>
    <property type="molecule type" value="Genomic_DNA"/>
</dbReference>
<dbReference type="NCBIfam" id="TIGR00254">
    <property type="entry name" value="GGDEF"/>
    <property type="match status" value="1"/>
</dbReference>
<keyword evidence="6" id="KW-1185">Reference proteome</keyword>
<dbReference type="GO" id="GO:0005886">
    <property type="term" value="C:plasma membrane"/>
    <property type="evidence" value="ECO:0007669"/>
    <property type="project" value="TreeGrafter"/>
</dbReference>
<dbReference type="Gene3D" id="3.30.70.270">
    <property type="match status" value="1"/>
</dbReference>
<feature type="domain" description="GGDEF" evidence="4">
    <location>
        <begin position="169"/>
        <end position="301"/>
    </location>
</feature>
<dbReference type="PATRIC" id="fig|754477.3.peg.2129"/>
<dbReference type="InterPro" id="IPR000160">
    <property type="entry name" value="GGDEF_dom"/>
</dbReference>
<evidence type="ECO:0000256" key="1">
    <source>
        <dbReference type="ARBA" id="ARBA00001946"/>
    </source>
</evidence>
<dbReference type="KEGG" id="mec:Q7C_2163"/>
<dbReference type="GO" id="GO:0052621">
    <property type="term" value="F:diguanylate cyclase activity"/>
    <property type="evidence" value="ECO:0007669"/>
    <property type="project" value="UniProtKB-EC"/>
</dbReference>
<dbReference type="Proteomes" id="UP000009145">
    <property type="component" value="Chromosome"/>
</dbReference>
<evidence type="ECO:0000256" key="3">
    <source>
        <dbReference type="ARBA" id="ARBA00034247"/>
    </source>
</evidence>
<dbReference type="Pfam" id="PF00990">
    <property type="entry name" value="GGDEF"/>
    <property type="match status" value="1"/>
</dbReference>
<evidence type="ECO:0000313" key="6">
    <source>
        <dbReference type="Proteomes" id="UP000009145"/>
    </source>
</evidence>
<comment type="catalytic activity">
    <reaction evidence="3">
        <text>2 GTP = 3',3'-c-di-GMP + 2 diphosphate</text>
        <dbReference type="Rhea" id="RHEA:24898"/>
        <dbReference type="ChEBI" id="CHEBI:33019"/>
        <dbReference type="ChEBI" id="CHEBI:37565"/>
        <dbReference type="ChEBI" id="CHEBI:58805"/>
        <dbReference type="EC" id="2.7.7.65"/>
    </reaction>
</comment>
<dbReference type="SUPFAM" id="SSF55073">
    <property type="entry name" value="Nucleotide cyclase"/>
    <property type="match status" value="1"/>
</dbReference>
<dbReference type="InterPro" id="IPR050469">
    <property type="entry name" value="Diguanylate_Cyclase"/>
</dbReference>
<dbReference type="PANTHER" id="PTHR45138">
    <property type="entry name" value="REGULATORY COMPONENTS OF SENSORY TRANSDUCTION SYSTEM"/>
    <property type="match status" value="1"/>
</dbReference>
<dbReference type="GO" id="GO:1902201">
    <property type="term" value="P:negative regulation of bacterial-type flagellum-dependent cell motility"/>
    <property type="evidence" value="ECO:0007669"/>
    <property type="project" value="TreeGrafter"/>
</dbReference>
<dbReference type="STRING" id="754477.Q7C_2163"/>
<dbReference type="AlphaFoldDB" id="I1YK56"/>
<dbReference type="GO" id="GO:0043709">
    <property type="term" value="P:cell adhesion involved in single-species biofilm formation"/>
    <property type="evidence" value="ECO:0007669"/>
    <property type="project" value="TreeGrafter"/>
</dbReference>
<dbReference type="InterPro" id="IPR029787">
    <property type="entry name" value="Nucleotide_cyclase"/>
</dbReference>
<dbReference type="EC" id="2.7.7.65" evidence="2"/>
<dbReference type="PROSITE" id="PS50887">
    <property type="entry name" value="GGDEF"/>
    <property type="match status" value="1"/>
</dbReference>
<dbReference type="eggNOG" id="COG3706">
    <property type="taxonomic scope" value="Bacteria"/>
</dbReference>